<evidence type="ECO:0000256" key="6">
    <source>
        <dbReference type="ARBA" id="ARBA00035673"/>
    </source>
</evidence>
<evidence type="ECO:0000256" key="3">
    <source>
        <dbReference type="ARBA" id="ARBA00022692"/>
    </source>
</evidence>
<dbReference type="Proteomes" id="UP000050761">
    <property type="component" value="Unassembled WGS sequence"/>
</dbReference>
<comment type="catalytic activity">
    <reaction evidence="8">
        <text>a 1-O-(1Z-alkenyl)-sn-glycero-3-phosphocholine + H2O = a 2,3-saturated aldehyde + sn-glycerol 3-phosphocholine</text>
        <dbReference type="Rhea" id="RHEA:22544"/>
        <dbReference type="ChEBI" id="CHEBI:15377"/>
        <dbReference type="ChEBI" id="CHEBI:16870"/>
        <dbReference type="ChEBI" id="CHEBI:73359"/>
        <dbReference type="ChEBI" id="CHEBI:77287"/>
        <dbReference type="EC" id="3.3.2.2"/>
    </reaction>
</comment>
<keyword evidence="5 9" id="KW-0472">Membrane</keyword>
<dbReference type="AlphaFoldDB" id="A0A3P7Y6S8"/>
<evidence type="ECO:0000256" key="5">
    <source>
        <dbReference type="ARBA" id="ARBA00023136"/>
    </source>
</evidence>
<evidence type="ECO:0000256" key="1">
    <source>
        <dbReference type="ARBA" id="ARBA00004141"/>
    </source>
</evidence>
<accession>A0A3P7Y6S8</accession>
<feature type="transmembrane region" description="Helical" evidence="9">
    <location>
        <begin position="29"/>
        <end position="50"/>
    </location>
</feature>
<keyword evidence="4 9" id="KW-1133">Transmembrane helix</keyword>
<dbReference type="OrthoDB" id="2133758at2759"/>
<dbReference type="Pfam" id="PF07947">
    <property type="entry name" value="YhhN"/>
    <property type="match status" value="1"/>
</dbReference>
<feature type="transmembrane region" description="Helical" evidence="9">
    <location>
        <begin position="175"/>
        <end position="195"/>
    </location>
</feature>
<keyword evidence="11" id="KW-1185">Reference proteome</keyword>
<gene>
    <name evidence="10" type="ORF">HPBE_LOCUS7534</name>
</gene>
<keyword evidence="3 9" id="KW-0812">Transmembrane</keyword>
<dbReference type="GO" id="GO:0016020">
    <property type="term" value="C:membrane"/>
    <property type="evidence" value="ECO:0007669"/>
    <property type="project" value="UniProtKB-SubCell"/>
</dbReference>
<feature type="transmembrane region" description="Helical" evidence="9">
    <location>
        <begin position="84"/>
        <end position="100"/>
    </location>
</feature>
<name>A0A3P7Y6S8_HELPZ</name>
<evidence type="ECO:0000256" key="7">
    <source>
        <dbReference type="ARBA" id="ARBA00049458"/>
    </source>
</evidence>
<feature type="transmembrane region" description="Helical" evidence="9">
    <location>
        <begin position="139"/>
        <end position="163"/>
    </location>
</feature>
<dbReference type="PANTHER" id="PTHR31885">
    <property type="entry name" value="GH04784P"/>
    <property type="match status" value="1"/>
</dbReference>
<evidence type="ECO:0000256" key="8">
    <source>
        <dbReference type="ARBA" id="ARBA00049560"/>
    </source>
</evidence>
<evidence type="ECO:0000256" key="9">
    <source>
        <dbReference type="SAM" id="Phobius"/>
    </source>
</evidence>
<dbReference type="InterPro" id="IPR012506">
    <property type="entry name" value="TMEM86B-like"/>
</dbReference>
<comment type="catalytic activity">
    <reaction evidence="7">
        <text>a 1-O-(1Z-alkenyl)-sn-glycero-3-phosphoethanolamine + H2O = a 2,3-saturated aldehyde + sn-glycero-3-phosphoethanolamine</text>
        <dbReference type="Rhea" id="RHEA:16905"/>
        <dbReference type="ChEBI" id="CHEBI:15377"/>
        <dbReference type="ChEBI" id="CHEBI:73359"/>
        <dbReference type="ChEBI" id="CHEBI:77288"/>
        <dbReference type="ChEBI" id="CHEBI:143890"/>
        <dbReference type="EC" id="3.3.2.2"/>
    </reaction>
</comment>
<dbReference type="PANTHER" id="PTHR31885:SF6">
    <property type="entry name" value="GH04784P"/>
    <property type="match status" value="1"/>
</dbReference>
<reference evidence="12" key="2">
    <citation type="submission" date="2019-09" db="UniProtKB">
        <authorList>
            <consortium name="WormBaseParasite"/>
        </authorList>
    </citation>
    <scope>IDENTIFICATION</scope>
</reference>
<dbReference type="WBParaSite" id="HPBE_0000753301-mRNA-1">
    <property type="protein sequence ID" value="HPBE_0000753301-mRNA-1"/>
    <property type="gene ID" value="HPBE_0000753301"/>
</dbReference>
<organism evidence="10">
    <name type="scientific">Heligmosomoides polygyrus</name>
    <name type="common">Parasitic roundworm</name>
    <dbReference type="NCBI Taxonomy" id="6339"/>
    <lineage>
        <taxon>Eukaryota</taxon>
        <taxon>Metazoa</taxon>
        <taxon>Ecdysozoa</taxon>
        <taxon>Nematoda</taxon>
        <taxon>Chromadorea</taxon>
        <taxon>Rhabditida</taxon>
        <taxon>Rhabditina</taxon>
        <taxon>Rhabditomorpha</taxon>
        <taxon>Strongyloidea</taxon>
        <taxon>Heligmosomidae</taxon>
        <taxon>Heligmosomoides</taxon>
    </lineage>
</organism>
<evidence type="ECO:0000313" key="12">
    <source>
        <dbReference type="WBParaSite" id="HPBE_0000753301-mRNA-1"/>
    </source>
</evidence>
<comment type="similarity">
    <text evidence="2">Belongs to the TMEM86 family.</text>
</comment>
<feature type="transmembrane region" description="Helical" evidence="9">
    <location>
        <begin position="112"/>
        <end position="133"/>
    </location>
</feature>
<evidence type="ECO:0000313" key="11">
    <source>
        <dbReference type="Proteomes" id="UP000050761"/>
    </source>
</evidence>
<dbReference type="EC" id="3.3.2.2" evidence="6"/>
<protein>
    <recommendedName>
        <fullName evidence="6">lysoplasmalogenase</fullName>
        <ecNumber evidence="6">3.3.2.2</ecNumber>
    </recommendedName>
</protein>
<feature type="transmembrane region" description="Helical" evidence="9">
    <location>
        <begin position="207"/>
        <end position="224"/>
    </location>
</feature>
<dbReference type="EMBL" id="UZAH01025912">
    <property type="protein sequence ID" value="VDO72639.1"/>
    <property type="molecule type" value="Genomic_DNA"/>
</dbReference>
<comment type="subcellular location">
    <subcellularLocation>
        <location evidence="1">Membrane</location>
        <topology evidence="1">Multi-pass membrane protein</topology>
    </subcellularLocation>
</comment>
<evidence type="ECO:0000256" key="4">
    <source>
        <dbReference type="ARBA" id="ARBA00022989"/>
    </source>
</evidence>
<sequence>MQSRLFAVGAIYFLLVANFYNESHGFTKYYNAMYSVWKVIPIVFLALFAAVDGGGMSKRDRILCTMALFFGGIGDVLIGLSHEGIVTGAIAFGIGHIFYMTQFLRQALKINWPLLIGTLAWGAVIGHVCVFPMLNEHPFAVGIMTLYSLTLSACFALTGSQYINSSCSKDEQKGLLVRFIGFLLFFVSDSLLIMAHTGYKIPLSETAILGTYYSAQYLILYSNVHTALRIKSKTN</sequence>
<evidence type="ECO:0000313" key="10">
    <source>
        <dbReference type="EMBL" id="VDO72639.1"/>
    </source>
</evidence>
<dbReference type="GO" id="GO:0047408">
    <property type="term" value="F:alkenylglycerophosphocholine hydrolase activity"/>
    <property type="evidence" value="ECO:0007669"/>
    <property type="project" value="UniProtKB-EC"/>
</dbReference>
<reference evidence="10 11" key="1">
    <citation type="submission" date="2018-11" db="EMBL/GenBank/DDBJ databases">
        <authorList>
            <consortium name="Pathogen Informatics"/>
        </authorList>
    </citation>
    <scope>NUCLEOTIDE SEQUENCE [LARGE SCALE GENOMIC DNA]</scope>
</reference>
<proteinExistence type="inferred from homology"/>
<evidence type="ECO:0000256" key="2">
    <source>
        <dbReference type="ARBA" id="ARBA00007375"/>
    </source>
</evidence>